<dbReference type="EMBL" id="CP018082">
    <property type="protein sequence ID" value="APE34636.1"/>
    <property type="molecule type" value="Genomic_DNA"/>
</dbReference>
<evidence type="ECO:0000313" key="3">
    <source>
        <dbReference type="Proteomes" id="UP000183810"/>
    </source>
</evidence>
<evidence type="ECO:0000313" key="2">
    <source>
        <dbReference type="EMBL" id="APE34636.1"/>
    </source>
</evidence>
<proteinExistence type="predicted"/>
<name>A0A1J0VRH6_9NOCA</name>
<reference evidence="2" key="1">
    <citation type="submission" date="2016-11" db="EMBL/GenBank/DDBJ databases">
        <authorList>
            <person name="Jaros S."/>
            <person name="Januszkiewicz K."/>
            <person name="Wedrychowicz H."/>
        </authorList>
    </citation>
    <scope>NUCLEOTIDE SEQUENCE [LARGE SCALE GENOMIC DNA]</scope>
    <source>
        <strain evidence="2">Y48</strain>
    </source>
</reference>
<feature type="region of interest" description="Disordered" evidence="1">
    <location>
        <begin position="57"/>
        <end position="86"/>
    </location>
</feature>
<sequence length="86" mass="9218">MVGNGIHRDIAGSALALRRIRTDPAEQFLLEKPTVGKTGRWSVNPAVGVRVVVTTPDRASHWQSRGPPATTGGAASTRPSRYSRRG</sequence>
<evidence type="ECO:0000256" key="1">
    <source>
        <dbReference type="SAM" id="MobiDB-lite"/>
    </source>
</evidence>
<protein>
    <submittedName>
        <fullName evidence="2">Uncharacterized protein</fullName>
    </submittedName>
</protein>
<accession>A0A1J0VRH6</accession>
<gene>
    <name evidence="2" type="ORF">BOX37_12450</name>
</gene>
<dbReference type="KEGG" id="nsl:BOX37_12450"/>
<organism evidence="2 3">
    <name type="scientific">Nocardia mangyaensis</name>
    <dbReference type="NCBI Taxonomy" id="2213200"/>
    <lineage>
        <taxon>Bacteria</taxon>
        <taxon>Bacillati</taxon>
        <taxon>Actinomycetota</taxon>
        <taxon>Actinomycetes</taxon>
        <taxon>Mycobacteriales</taxon>
        <taxon>Nocardiaceae</taxon>
        <taxon>Nocardia</taxon>
    </lineage>
</organism>
<dbReference type="Proteomes" id="UP000183810">
    <property type="component" value="Chromosome"/>
</dbReference>
<keyword evidence="3" id="KW-1185">Reference proteome</keyword>
<dbReference type="AlphaFoldDB" id="A0A1J0VRH6"/>